<evidence type="ECO:0000256" key="1">
    <source>
        <dbReference type="SAM" id="MobiDB-lite"/>
    </source>
</evidence>
<feature type="region of interest" description="Disordered" evidence="1">
    <location>
        <begin position="340"/>
        <end position="402"/>
    </location>
</feature>
<feature type="region of interest" description="Disordered" evidence="1">
    <location>
        <begin position="780"/>
        <end position="799"/>
    </location>
</feature>
<dbReference type="AlphaFoldDB" id="A0A238F6R8"/>
<dbReference type="Proteomes" id="UP000198372">
    <property type="component" value="Unassembled WGS sequence"/>
</dbReference>
<evidence type="ECO:0000313" key="2">
    <source>
        <dbReference type="EMBL" id="SCV69550.1"/>
    </source>
</evidence>
<feature type="compositionally biased region" description="Polar residues" evidence="1">
    <location>
        <begin position="292"/>
        <end position="323"/>
    </location>
</feature>
<protein>
    <submittedName>
        <fullName evidence="2">BQ2448_2570 protein</fullName>
    </submittedName>
</protein>
<accession>A0A238F6R8</accession>
<feature type="region of interest" description="Disordered" evidence="1">
    <location>
        <begin position="1"/>
        <end position="68"/>
    </location>
</feature>
<feature type="compositionally biased region" description="Basic and acidic residues" evidence="1">
    <location>
        <begin position="150"/>
        <end position="160"/>
    </location>
</feature>
<keyword evidence="3" id="KW-1185">Reference proteome</keyword>
<feature type="region of interest" description="Disordered" evidence="1">
    <location>
        <begin position="248"/>
        <end position="323"/>
    </location>
</feature>
<feature type="compositionally biased region" description="Low complexity" evidence="1">
    <location>
        <begin position="208"/>
        <end position="218"/>
    </location>
</feature>
<feature type="compositionally biased region" description="Polar residues" evidence="1">
    <location>
        <begin position="87"/>
        <end position="99"/>
    </location>
</feature>
<feature type="region of interest" description="Disordered" evidence="1">
    <location>
        <begin position="200"/>
        <end position="220"/>
    </location>
</feature>
<reference evidence="3" key="1">
    <citation type="submission" date="2016-09" db="EMBL/GenBank/DDBJ databases">
        <authorList>
            <person name="Jeantristanb JTB J.-T."/>
            <person name="Ricardo R."/>
        </authorList>
    </citation>
    <scope>NUCLEOTIDE SEQUENCE [LARGE SCALE GENOMIC DNA]</scope>
</reference>
<feature type="compositionally biased region" description="Polar residues" evidence="1">
    <location>
        <begin position="351"/>
        <end position="376"/>
    </location>
</feature>
<dbReference type="OrthoDB" id="2536902at2759"/>
<sequence>MAPPSADSSATRLPMPVDLAAPASSSDEGDWSDWSPSEHSTEDDNPNDEASFDLVQSHEWSEQIDDEPAFLAKTHTICHVDRRSERSQTPSHDGSSVAASVSGDERMRLSFPDPLHANKEAFVVFDTPSEGSNASLVGQDSDGDGEDEHPESRKTMHQHSEVEYSFLLDAKESTMFDTEAESPTVEANPPMSAATQQVDIPLAADATSSGPSSGPSSGCAVAQWVQSTVQASRTPSLTALDQGKDFISVISDPSRRSPSAADPPKLATGGTPEIDTDSPGNVKDEGTLADAESSTTKHSSISTASQDRPWSNESPSDSQASLRSVDSNLTILANSPSSQATLPAVLGSPAGGSQSPGEKLSTRTSKASAVPFTSSLAAAAGDKPNCQVPQTTHMDRSEVQSSTNYADTSRLWVCRDTSTVQGTIPIVLASIAFVAALSIFIVSLVPTGPPSRHAVQVVSDSSTPFMSASGDSQQPSGGHNHVGPQVELALSIAPAVIEQVGVPSRVIEPVEQASHVRVTPTKESTARSRQSNTSAYRMVRPFKGNVEGVVPRSDDARDERCHCQCSTGRKQAPSSAADGEDLWAQPSDTDPLAAFKALVDAAQDQARTFAIHASHTTLRESKKRIKKLTKEANRHAQKLASEVESMGREAADINAFARRQSVKMSRSLHDLFHRNRTDTARGRRHVHQHTRIKQHLLKLEQRMKQAMELLPDRSEQLHREGKKAAGVIAWRLLEAKWMVESWRNGEVDLLWARQAGFKIKNCDEDGVGDSKQCMARRKMAKERGHKFKAPGRSRKGTWA</sequence>
<feature type="region of interest" description="Disordered" evidence="1">
    <location>
        <begin position="126"/>
        <end position="160"/>
    </location>
</feature>
<organism evidence="2 3">
    <name type="scientific">Microbotryum intermedium</name>
    <dbReference type="NCBI Taxonomy" id="269621"/>
    <lineage>
        <taxon>Eukaryota</taxon>
        <taxon>Fungi</taxon>
        <taxon>Dikarya</taxon>
        <taxon>Basidiomycota</taxon>
        <taxon>Pucciniomycotina</taxon>
        <taxon>Microbotryomycetes</taxon>
        <taxon>Microbotryales</taxon>
        <taxon>Microbotryaceae</taxon>
        <taxon>Microbotryum</taxon>
    </lineage>
</organism>
<evidence type="ECO:0000313" key="3">
    <source>
        <dbReference type="Proteomes" id="UP000198372"/>
    </source>
</evidence>
<gene>
    <name evidence="2" type="ORF">BQ2448_2570</name>
</gene>
<feature type="compositionally biased region" description="Polar residues" evidence="1">
    <location>
        <begin position="129"/>
        <end position="138"/>
    </location>
</feature>
<feature type="compositionally biased region" description="Polar residues" evidence="1">
    <location>
        <begin position="1"/>
        <end position="11"/>
    </location>
</feature>
<feature type="compositionally biased region" description="Acidic residues" evidence="1">
    <location>
        <begin position="41"/>
        <end position="51"/>
    </location>
</feature>
<proteinExistence type="predicted"/>
<name>A0A238F6R8_9BASI</name>
<dbReference type="EMBL" id="FMSP01000004">
    <property type="protein sequence ID" value="SCV69550.1"/>
    <property type="molecule type" value="Genomic_DNA"/>
</dbReference>
<feature type="region of interest" description="Disordered" evidence="1">
    <location>
        <begin position="81"/>
        <end position="111"/>
    </location>
</feature>